<feature type="transmembrane region" description="Helical" evidence="1">
    <location>
        <begin position="6"/>
        <end position="24"/>
    </location>
</feature>
<dbReference type="STRING" id="1508404.JMA_03090"/>
<reference evidence="2 3" key="1">
    <citation type="submission" date="2014-08" db="EMBL/GenBank/DDBJ databases">
        <title>Complete genome of a marine bacteria Jeotgalibacillus malaysiensis.</title>
        <authorList>
            <person name="Yaakop A.S."/>
            <person name="Chan K.-G."/>
            <person name="Goh K.M."/>
        </authorList>
    </citation>
    <scope>NUCLEOTIDE SEQUENCE [LARGE SCALE GENOMIC DNA]</scope>
    <source>
        <strain evidence="2 3">D5</strain>
    </source>
</reference>
<organism evidence="2 3">
    <name type="scientific">Jeotgalibacillus malaysiensis</name>
    <dbReference type="NCBI Taxonomy" id="1508404"/>
    <lineage>
        <taxon>Bacteria</taxon>
        <taxon>Bacillati</taxon>
        <taxon>Bacillota</taxon>
        <taxon>Bacilli</taxon>
        <taxon>Bacillales</taxon>
        <taxon>Caryophanaceae</taxon>
        <taxon>Jeotgalibacillus</taxon>
    </lineage>
</organism>
<keyword evidence="1" id="KW-0812">Transmembrane</keyword>
<dbReference type="KEGG" id="jeo:JMA_03090"/>
<protein>
    <submittedName>
        <fullName evidence="2">Uncharacterized protein</fullName>
    </submittedName>
</protein>
<evidence type="ECO:0000256" key="1">
    <source>
        <dbReference type="SAM" id="Phobius"/>
    </source>
</evidence>
<accession>A0A0B5AHS4</accession>
<name>A0A0B5AHS4_9BACL</name>
<evidence type="ECO:0000313" key="2">
    <source>
        <dbReference type="EMBL" id="AJD89626.1"/>
    </source>
</evidence>
<dbReference type="Proteomes" id="UP000031449">
    <property type="component" value="Chromosome"/>
</dbReference>
<dbReference type="HOGENOM" id="CLU_2464901_0_0_9"/>
<dbReference type="AlphaFoldDB" id="A0A0B5AHS4"/>
<evidence type="ECO:0000313" key="3">
    <source>
        <dbReference type="Proteomes" id="UP000031449"/>
    </source>
</evidence>
<dbReference type="EMBL" id="CP009416">
    <property type="protein sequence ID" value="AJD89626.1"/>
    <property type="molecule type" value="Genomic_DNA"/>
</dbReference>
<gene>
    <name evidence="2" type="ORF">JMA_03090</name>
</gene>
<keyword evidence="1" id="KW-0472">Membrane</keyword>
<keyword evidence="1" id="KW-1133">Transmembrane helix</keyword>
<proteinExistence type="predicted"/>
<sequence>MIFYYLFLLFVITAVGQLIADFLLKKLIKNEAFTDLIAFLLSALIAYSLSFAHNSDTALFLEIFSLAYVAAFITTGIKLIIRKRKLHT</sequence>
<dbReference type="BioCyc" id="JESP1508404:G14D9-9526-MONOMER"/>
<feature type="transmembrane region" description="Helical" evidence="1">
    <location>
        <begin position="59"/>
        <end position="81"/>
    </location>
</feature>
<keyword evidence="3" id="KW-1185">Reference proteome</keyword>